<dbReference type="GeneID" id="72526929"/>
<proteinExistence type="predicted"/>
<dbReference type="EMBL" id="CP118390">
    <property type="protein sequence ID" value="WDU91126.1"/>
    <property type="molecule type" value="Genomic_DNA"/>
</dbReference>
<sequence>MKQPWELNPALTIERLKQLASLIRNVRDDVIDLHNEELGDSARSTGLRAYECCRTRIIRAATQHEEWPWLGIVKDDGKFTFSIDSVPVRLYRGGPNRPEERRLIPCVEALSQMSLLPIEVGDAVSVIWFFAVEVDDFRYVERVTFTGFLEGVQVSCWEIPLDERVPAFSSIDTELPEPVKTQKASISVKRKDKKAENDDPNNG</sequence>
<gene>
    <name evidence="2" type="ORF">PWJ79_00165</name>
</gene>
<dbReference type="RefSeq" id="WP_226989541.1">
    <property type="nucleotide sequence ID" value="NC_013508.1"/>
</dbReference>
<evidence type="ECO:0000313" key="3">
    <source>
        <dbReference type="Proteomes" id="UP001223683"/>
    </source>
</evidence>
<name>A0AAQ3C0I0_EDWPI</name>
<reference evidence="2" key="1">
    <citation type="submission" date="2022-10" db="EMBL/GenBank/DDBJ databases">
        <title>Complete genome of Ep21-8.</title>
        <authorList>
            <person name="Kang Y.-R."/>
            <person name="Kim D.-H."/>
        </authorList>
    </citation>
    <scope>NUCLEOTIDE SEQUENCE</scope>
    <source>
        <strain evidence="2">Ep21-8</strain>
    </source>
</reference>
<dbReference type="Proteomes" id="UP001223683">
    <property type="component" value="Chromosome"/>
</dbReference>
<protein>
    <submittedName>
        <fullName evidence="2">Uncharacterized protein</fullName>
    </submittedName>
</protein>
<evidence type="ECO:0000256" key="1">
    <source>
        <dbReference type="SAM" id="MobiDB-lite"/>
    </source>
</evidence>
<evidence type="ECO:0000313" key="2">
    <source>
        <dbReference type="EMBL" id="WDU91126.1"/>
    </source>
</evidence>
<accession>A0AAQ3C0I0</accession>
<organism evidence="2 3">
    <name type="scientific">Edwardsiella piscicida</name>
    <dbReference type="NCBI Taxonomy" id="1263550"/>
    <lineage>
        <taxon>Bacteria</taxon>
        <taxon>Pseudomonadati</taxon>
        <taxon>Pseudomonadota</taxon>
        <taxon>Gammaproteobacteria</taxon>
        <taxon>Enterobacterales</taxon>
        <taxon>Hafniaceae</taxon>
        <taxon>Edwardsiella</taxon>
    </lineage>
</organism>
<dbReference type="AlphaFoldDB" id="A0AAQ3C0I0"/>
<feature type="region of interest" description="Disordered" evidence="1">
    <location>
        <begin position="176"/>
        <end position="203"/>
    </location>
</feature>